<keyword evidence="3" id="KW-1185">Reference proteome</keyword>
<feature type="compositionally biased region" description="Basic residues" evidence="1">
    <location>
        <begin position="183"/>
        <end position="201"/>
    </location>
</feature>
<dbReference type="AlphaFoldDB" id="K0T8X8"/>
<feature type="compositionally biased region" description="Basic residues" evidence="1">
    <location>
        <begin position="250"/>
        <end position="259"/>
    </location>
</feature>
<protein>
    <submittedName>
        <fullName evidence="2">Uncharacterized protein</fullName>
    </submittedName>
</protein>
<comment type="caution">
    <text evidence="2">The sequence shown here is derived from an EMBL/GenBank/DDBJ whole genome shotgun (WGS) entry which is preliminary data.</text>
</comment>
<sequence>SHAMVGYASFKDGDNRFLETRIRRDDGALLPEETAGVVGDDGARSLVDAFRIMSGVGRDVVRIVTAASSSEAGSFVVPGSVVSAGEDGAPSIAGLTFEDAEVSGLVDEGDGPSEEDRRRGDVLASEAAALMTDEIMDDGAPLGEDSPIDRDEGPVSMSPHRLCRYSNDAAKGKRGILQEERRGRRRRGQAGRDLRRAHRHVLRDDPQGEASRPVPRPVGRHAGHVRVELPVPSGHARGAPAAVVEEQRPRGRAPGRRGVRPAEAQRACAPEGEAGDEDGRGAVPRRRRGDELLGEADGMTDGGRGTRPCSPRGRRECN</sequence>
<dbReference type="Proteomes" id="UP000266841">
    <property type="component" value="Unassembled WGS sequence"/>
</dbReference>
<accession>K0T8X8</accession>
<proteinExistence type="predicted"/>
<reference evidence="2 3" key="1">
    <citation type="journal article" date="2012" name="Genome Biol.">
        <title>Genome and low-iron response of an oceanic diatom adapted to chronic iron limitation.</title>
        <authorList>
            <person name="Lommer M."/>
            <person name="Specht M."/>
            <person name="Roy A.S."/>
            <person name="Kraemer L."/>
            <person name="Andreson R."/>
            <person name="Gutowska M.A."/>
            <person name="Wolf J."/>
            <person name="Bergner S.V."/>
            <person name="Schilhabel M.B."/>
            <person name="Klostermeier U.C."/>
            <person name="Beiko R.G."/>
            <person name="Rosenstiel P."/>
            <person name="Hippler M."/>
            <person name="Laroche J."/>
        </authorList>
    </citation>
    <scope>NUCLEOTIDE SEQUENCE [LARGE SCALE GENOMIC DNA]</scope>
    <source>
        <strain evidence="2 3">CCMP1005</strain>
    </source>
</reference>
<evidence type="ECO:0000313" key="3">
    <source>
        <dbReference type="Proteomes" id="UP000266841"/>
    </source>
</evidence>
<gene>
    <name evidence="2" type="ORF">THAOC_12028</name>
</gene>
<dbReference type="EMBL" id="AGNL01013821">
    <property type="protein sequence ID" value="EJK66992.1"/>
    <property type="molecule type" value="Genomic_DNA"/>
</dbReference>
<organism evidence="2 3">
    <name type="scientific">Thalassiosira oceanica</name>
    <name type="common">Marine diatom</name>
    <dbReference type="NCBI Taxonomy" id="159749"/>
    <lineage>
        <taxon>Eukaryota</taxon>
        <taxon>Sar</taxon>
        <taxon>Stramenopiles</taxon>
        <taxon>Ochrophyta</taxon>
        <taxon>Bacillariophyta</taxon>
        <taxon>Coscinodiscophyceae</taxon>
        <taxon>Thalassiosirophycidae</taxon>
        <taxon>Thalassiosirales</taxon>
        <taxon>Thalassiosiraceae</taxon>
        <taxon>Thalassiosira</taxon>
    </lineage>
</organism>
<dbReference type="OrthoDB" id="420380at2759"/>
<feature type="compositionally biased region" description="Low complexity" evidence="1">
    <location>
        <begin position="261"/>
        <end position="272"/>
    </location>
</feature>
<evidence type="ECO:0000313" key="2">
    <source>
        <dbReference type="EMBL" id="EJK66992.1"/>
    </source>
</evidence>
<feature type="non-terminal residue" evidence="2">
    <location>
        <position position="1"/>
    </location>
</feature>
<evidence type="ECO:0000256" key="1">
    <source>
        <dbReference type="SAM" id="MobiDB-lite"/>
    </source>
</evidence>
<feature type="region of interest" description="Disordered" evidence="1">
    <location>
        <begin position="137"/>
        <end position="318"/>
    </location>
</feature>
<name>K0T8X8_THAOC</name>
<dbReference type="eggNOG" id="ENOG502SAGC">
    <property type="taxonomic scope" value="Eukaryota"/>
</dbReference>